<keyword evidence="11" id="KW-1185">Reference proteome</keyword>
<keyword evidence="3" id="KW-0963">Cytoplasm</keyword>
<evidence type="ECO:0000256" key="7">
    <source>
        <dbReference type="SAM" id="MobiDB-lite"/>
    </source>
</evidence>
<dbReference type="InterPro" id="IPR036322">
    <property type="entry name" value="WD40_repeat_dom_sf"/>
</dbReference>
<keyword evidence="4 6" id="KW-0853">WD repeat</keyword>
<feature type="region of interest" description="Disordered" evidence="7">
    <location>
        <begin position="480"/>
        <end position="499"/>
    </location>
</feature>
<organism evidence="10 11">
    <name type="scientific">Anopheles farauti</name>
    <dbReference type="NCBI Taxonomy" id="69004"/>
    <lineage>
        <taxon>Eukaryota</taxon>
        <taxon>Metazoa</taxon>
        <taxon>Ecdysozoa</taxon>
        <taxon>Arthropoda</taxon>
        <taxon>Hexapoda</taxon>
        <taxon>Insecta</taxon>
        <taxon>Pterygota</taxon>
        <taxon>Neoptera</taxon>
        <taxon>Endopterygota</taxon>
        <taxon>Diptera</taxon>
        <taxon>Nematocera</taxon>
        <taxon>Culicoidea</taxon>
        <taxon>Culicidae</taxon>
        <taxon>Anophelinae</taxon>
        <taxon>Anopheles</taxon>
    </lineage>
</organism>
<name>A0A182QKM2_9DIPT</name>
<dbReference type="Gene3D" id="2.130.10.10">
    <property type="entry name" value="YVTN repeat-like/Quinoprotein amine dehydrogenase"/>
    <property type="match status" value="1"/>
</dbReference>
<dbReference type="Pfam" id="PF09070">
    <property type="entry name" value="PFU"/>
    <property type="match status" value="1"/>
</dbReference>
<dbReference type="GO" id="GO:0005737">
    <property type="term" value="C:cytoplasm"/>
    <property type="evidence" value="ECO:0007669"/>
    <property type="project" value="UniProtKB-SubCell"/>
</dbReference>
<keyword evidence="5" id="KW-0677">Repeat</keyword>
<evidence type="ECO:0000256" key="5">
    <source>
        <dbReference type="ARBA" id="ARBA00022737"/>
    </source>
</evidence>
<dbReference type="PANTHER" id="PTHR19849:SF0">
    <property type="entry name" value="PHOSPHOLIPASE A-2-ACTIVATING PROTEIN"/>
    <property type="match status" value="1"/>
</dbReference>
<dbReference type="PRINTS" id="PR00320">
    <property type="entry name" value="GPROTEINBRPT"/>
</dbReference>
<proteinExistence type="inferred from homology"/>
<dbReference type="InterPro" id="IPR001680">
    <property type="entry name" value="WD40_rpt"/>
</dbReference>
<evidence type="ECO:0000256" key="1">
    <source>
        <dbReference type="ARBA" id="ARBA00004496"/>
    </source>
</evidence>
<dbReference type="Pfam" id="PF00400">
    <property type="entry name" value="WD40"/>
    <property type="match status" value="5"/>
</dbReference>
<dbReference type="InterPro" id="IPR011989">
    <property type="entry name" value="ARM-like"/>
</dbReference>
<feature type="repeat" description="WD" evidence="6">
    <location>
        <begin position="222"/>
        <end position="260"/>
    </location>
</feature>
<comment type="subcellular location">
    <subcellularLocation>
        <location evidence="1">Cytoplasm</location>
    </subcellularLocation>
</comment>
<dbReference type="GO" id="GO:0043161">
    <property type="term" value="P:proteasome-mediated ubiquitin-dependent protein catabolic process"/>
    <property type="evidence" value="ECO:0007669"/>
    <property type="project" value="TreeGrafter"/>
</dbReference>
<dbReference type="EnsemblMetazoa" id="AFAF012131-RA">
    <property type="protein sequence ID" value="AFAF012131-PA"/>
    <property type="gene ID" value="AFAF012131"/>
</dbReference>
<dbReference type="CDD" id="cd00200">
    <property type="entry name" value="WD40"/>
    <property type="match status" value="1"/>
</dbReference>
<dbReference type="Gene3D" id="1.25.10.10">
    <property type="entry name" value="Leucine-rich Repeat Variant"/>
    <property type="match status" value="1"/>
</dbReference>
<feature type="repeat" description="WD" evidence="6">
    <location>
        <begin position="99"/>
        <end position="130"/>
    </location>
</feature>
<protein>
    <recommendedName>
        <fullName evidence="12">Phospholipase A-2-activating protein</fullName>
    </recommendedName>
</protein>
<dbReference type="PROSITE" id="PS51396">
    <property type="entry name" value="PUL"/>
    <property type="match status" value="1"/>
</dbReference>
<evidence type="ECO:0000259" key="8">
    <source>
        <dbReference type="PROSITE" id="PS51394"/>
    </source>
</evidence>
<dbReference type="PROSITE" id="PS50294">
    <property type="entry name" value="WD_REPEATS_REGION"/>
    <property type="match status" value="2"/>
</dbReference>
<dbReference type="InterPro" id="IPR015943">
    <property type="entry name" value="WD40/YVTN_repeat-like_dom_sf"/>
</dbReference>
<dbReference type="SUPFAM" id="SSF50978">
    <property type="entry name" value="WD40 repeat-like"/>
    <property type="match status" value="1"/>
</dbReference>
<dbReference type="VEuPathDB" id="VectorBase:AFAF012131"/>
<feature type="repeat" description="WD" evidence="6">
    <location>
        <begin position="142"/>
        <end position="173"/>
    </location>
</feature>
<dbReference type="FunFam" id="1.25.10.10:FF:000250">
    <property type="entry name" value="Phospholipase A-2-activating protein isoform A"/>
    <property type="match status" value="1"/>
</dbReference>
<sequence length="816" mass="88361">MVKIEDFQLSCELVGHKLDVRAVAEGNGFLVSGSRDKTAKVWSAIDKKYEDTVTLKNHINYVGAVLVVEANGWVCTASNDATICIFQYPGNQTEPIGVLKGHTSTVCALAAGHNASTLISGSWDKTAKIWTNAPNSNANITLVGHEAAVWAVACLPNGRYVSGSADKNICVWNERGEKLVVLKGHKDCVRGLCPLPQGGFLSCSNDATVRYWNDTYECVKEFHGHSNYIYSIGRSDAWGNEVFVTGGEDSTIRMWHLRDGALGGALQMPAQSVWAVAGLRNGDIVAGTSDALVRVFTSDTERTAPDETLAAFRVAVEVRQSESAKQLGGMNVNDLPGPESLLSEGRDGQTRIVRHPNGKILCYQWTGGKWDCVGDVMGASDGDTGKQLYEGREYDYVFSVNLSDDAPNLKLPYNRGEDPWFVAQRFIHKHNLPQAYLDQVANFIVKNSDSAPAASALANSYYDPFTGGSRYVPGSGGDQFQPTAANTDPFTGGSSYTTQTPNVAIARGTNGTGGGSAAGGNLDPFTGGSSYTTAAGSAGEMKKTNTHFPQRHYILIENADLAKVLVKLKELNGNIADQSLRMSDDTLNDIVRYAGEVMSVTEQNSACLTALKFLYTTWPTEKLFPIMDITRLIVREPRACQELFGDAAFIGTFLQHTNHLPANQLMSARCFTNMLAHQPGRNIVVEHIRTIVERFGVLPRTGAGCSANLQIALASFYLNLTMTQLEKVSSVDFCKVLTGTIGELLCWMTDNEATYRCYQALGNLLSLPGPGIGAAVTETVKANSALTDKILFNISSELPNFAKLNECASYLYELLV</sequence>
<evidence type="ECO:0000256" key="4">
    <source>
        <dbReference type="ARBA" id="ARBA00022574"/>
    </source>
</evidence>
<dbReference type="PROSITE" id="PS50082">
    <property type="entry name" value="WD_REPEATS_2"/>
    <property type="match status" value="4"/>
</dbReference>
<accession>A0A182QKM2</accession>
<evidence type="ECO:0000256" key="3">
    <source>
        <dbReference type="ARBA" id="ARBA00022490"/>
    </source>
</evidence>
<evidence type="ECO:0000256" key="2">
    <source>
        <dbReference type="ARBA" id="ARBA00008495"/>
    </source>
</evidence>
<reference evidence="10" key="2">
    <citation type="submission" date="2020-05" db="UniProtKB">
        <authorList>
            <consortium name="EnsemblMetazoa"/>
        </authorList>
    </citation>
    <scope>IDENTIFICATION</scope>
    <source>
        <strain evidence="10">FAR1</strain>
    </source>
</reference>
<reference evidence="11" key="1">
    <citation type="submission" date="2014-01" db="EMBL/GenBank/DDBJ databases">
        <title>The Genome Sequence of Anopheles farauti FAR1 (V2).</title>
        <authorList>
            <consortium name="The Broad Institute Genomics Platform"/>
            <person name="Neafsey D.E."/>
            <person name="Besansky N."/>
            <person name="Howell P."/>
            <person name="Walton C."/>
            <person name="Young S.K."/>
            <person name="Zeng Q."/>
            <person name="Gargeya S."/>
            <person name="Fitzgerald M."/>
            <person name="Haas B."/>
            <person name="Abouelleil A."/>
            <person name="Allen A.W."/>
            <person name="Alvarado L."/>
            <person name="Arachchi H.M."/>
            <person name="Berlin A.M."/>
            <person name="Chapman S.B."/>
            <person name="Gainer-Dewar J."/>
            <person name="Goldberg J."/>
            <person name="Griggs A."/>
            <person name="Gujja S."/>
            <person name="Hansen M."/>
            <person name="Howarth C."/>
            <person name="Imamovic A."/>
            <person name="Ireland A."/>
            <person name="Larimer J."/>
            <person name="McCowan C."/>
            <person name="Murphy C."/>
            <person name="Pearson M."/>
            <person name="Poon T.W."/>
            <person name="Priest M."/>
            <person name="Roberts A."/>
            <person name="Saif S."/>
            <person name="Shea T."/>
            <person name="Sisk P."/>
            <person name="Sykes S."/>
            <person name="Wortman J."/>
            <person name="Nusbaum C."/>
            <person name="Birren B."/>
        </authorList>
    </citation>
    <scope>NUCLEOTIDE SEQUENCE [LARGE SCALE GENOMIC DNA]</scope>
    <source>
        <strain evidence="11">FAR1</strain>
    </source>
</reference>
<evidence type="ECO:0000313" key="10">
    <source>
        <dbReference type="EnsemblMetazoa" id="AFAF012131-PA"/>
    </source>
</evidence>
<dbReference type="InterPro" id="IPR013535">
    <property type="entry name" value="PUL_dom"/>
</dbReference>
<dbReference type="FunFam" id="2.130.10.10:FF:001902">
    <property type="entry name" value="AGAP008620-PA"/>
    <property type="match status" value="1"/>
</dbReference>
<dbReference type="InterPro" id="IPR020472">
    <property type="entry name" value="WD40_PAC1"/>
</dbReference>
<dbReference type="Proteomes" id="UP000075886">
    <property type="component" value="Unassembled WGS sequence"/>
</dbReference>
<dbReference type="InterPro" id="IPR015155">
    <property type="entry name" value="PFU"/>
</dbReference>
<dbReference type="EMBL" id="AXCN02002070">
    <property type="status" value="NOT_ANNOTATED_CDS"/>
    <property type="molecule type" value="Genomic_DNA"/>
</dbReference>
<evidence type="ECO:0000259" key="9">
    <source>
        <dbReference type="PROSITE" id="PS51396"/>
    </source>
</evidence>
<dbReference type="GO" id="GO:0043130">
    <property type="term" value="F:ubiquitin binding"/>
    <property type="evidence" value="ECO:0007669"/>
    <property type="project" value="TreeGrafter"/>
</dbReference>
<dbReference type="GO" id="GO:0010992">
    <property type="term" value="P:ubiquitin recycling"/>
    <property type="evidence" value="ECO:0007669"/>
    <property type="project" value="TreeGrafter"/>
</dbReference>
<dbReference type="AlphaFoldDB" id="A0A182QKM2"/>
<evidence type="ECO:0000313" key="11">
    <source>
        <dbReference type="Proteomes" id="UP000075886"/>
    </source>
</evidence>
<dbReference type="GO" id="GO:0005634">
    <property type="term" value="C:nucleus"/>
    <property type="evidence" value="ECO:0007669"/>
    <property type="project" value="TreeGrafter"/>
</dbReference>
<feature type="repeat" description="WD" evidence="6">
    <location>
        <begin position="13"/>
        <end position="43"/>
    </location>
</feature>
<evidence type="ECO:0008006" key="12">
    <source>
        <dbReference type="Google" id="ProtNLM"/>
    </source>
</evidence>
<dbReference type="Gene3D" id="3.10.20.870">
    <property type="entry name" value="PFU (PLAA family ubiquitin binding), C-terminal domain"/>
    <property type="match status" value="1"/>
</dbReference>
<dbReference type="InterPro" id="IPR038122">
    <property type="entry name" value="PFU_sf"/>
</dbReference>
<dbReference type="STRING" id="69004.A0A182QKM2"/>
<dbReference type="SMART" id="SM00320">
    <property type="entry name" value="WD40"/>
    <property type="match status" value="7"/>
</dbReference>
<feature type="domain" description="PUL" evidence="9">
    <location>
        <begin position="546"/>
        <end position="814"/>
    </location>
</feature>
<dbReference type="PROSITE" id="PS51394">
    <property type="entry name" value="PFU"/>
    <property type="match status" value="1"/>
</dbReference>
<dbReference type="Pfam" id="PF08324">
    <property type="entry name" value="PUL"/>
    <property type="match status" value="1"/>
</dbReference>
<feature type="domain" description="PFU" evidence="8">
    <location>
        <begin position="362"/>
        <end position="458"/>
    </location>
</feature>
<evidence type="ECO:0000256" key="6">
    <source>
        <dbReference type="PROSITE-ProRule" id="PRU00221"/>
    </source>
</evidence>
<comment type="similarity">
    <text evidence="2">Belongs to the WD repeat PLAP family.</text>
</comment>
<dbReference type="PANTHER" id="PTHR19849">
    <property type="entry name" value="PHOSPHOLIPASE A-2-ACTIVATING PROTEIN"/>
    <property type="match status" value="1"/>
</dbReference>